<evidence type="ECO:0000313" key="10">
    <source>
        <dbReference type="Proteomes" id="UP000071065"/>
    </source>
</evidence>
<evidence type="ECO:0000256" key="3">
    <source>
        <dbReference type="ARBA" id="ARBA00022475"/>
    </source>
</evidence>
<proteinExistence type="inferred from homology"/>
<dbReference type="Pfam" id="PF09335">
    <property type="entry name" value="VTT_dom"/>
    <property type="match status" value="1"/>
</dbReference>
<reference evidence="9 10" key="1">
    <citation type="journal article" date="2016" name="Front. Microbiol.">
        <title>Genomic Insight into the Host-Endosymbiont Relationship of Endozoicomonas montiporae CL-33(T) with its Coral Host.</title>
        <authorList>
            <person name="Ding J.-Y."/>
            <person name="Shiu J.-H."/>
            <person name="Chen W.-M."/>
            <person name="Chiang Y.-R."/>
            <person name="Tang S.-L."/>
        </authorList>
    </citation>
    <scope>NUCLEOTIDE SEQUENCE [LARGE SCALE GENOMIC DNA]</scope>
    <source>
        <strain evidence="9 10">CL-33</strain>
    </source>
</reference>
<evidence type="ECO:0000256" key="4">
    <source>
        <dbReference type="ARBA" id="ARBA00022692"/>
    </source>
</evidence>
<dbReference type="InterPro" id="IPR032816">
    <property type="entry name" value="VTT_dom"/>
</dbReference>
<gene>
    <name evidence="9" type="ORF">EZMO1_0919</name>
</gene>
<protein>
    <submittedName>
        <fullName evidence="9">Putative membrane-associated protein</fullName>
    </submittedName>
</protein>
<sequence length="227" mass="25095">MAKAGGKRYAADTTNKIPVVMELSYFDSIHAWLEIHHIWLGPVIAIAAFLETLVVVGFLLPGVAILFALGALAGGGLLGIVPVFLWAFLGAALGDAVSYQLGYHYHDRVRGWWPFSKHADWLNKGERFVRRFGVMSIALGRFVGPIRPVVPVVAGMLNMSPRQFYITNLLSSVPWAVVYLTPGYLAGSAVELDKIKNIPDWGWWTIGVSCLVLGLVVWLIKAFRKKY</sequence>
<organism evidence="9 10">
    <name type="scientific">Endozoicomonas montiporae CL-33</name>
    <dbReference type="NCBI Taxonomy" id="570277"/>
    <lineage>
        <taxon>Bacteria</taxon>
        <taxon>Pseudomonadati</taxon>
        <taxon>Pseudomonadota</taxon>
        <taxon>Gammaproteobacteria</taxon>
        <taxon>Oceanospirillales</taxon>
        <taxon>Endozoicomonadaceae</taxon>
        <taxon>Endozoicomonas</taxon>
    </lineage>
</organism>
<keyword evidence="4 7" id="KW-0812">Transmembrane</keyword>
<evidence type="ECO:0000256" key="7">
    <source>
        <dbReference type="RuleBase" id="RU367016"/>
    </source>
</evidence>
<dbReference type="KEGG" id="emp:EZMO1_0919"/>
<evidence type="ECO:0000256" key="6">
    <source>
        <dbReference type="ARBA" id="ARBA00023136"/>
    </source>
</evidence>
<keyword evidence="3 7" id="KW-1003">Cell membrane</keyword>
<dbReference type="STRING" id="570277.EZMO1_0919"/>
<dbReference type="Proteomes" id="UP000071065">
    <property type="component" value="Chromosome"/>
</dbReference>
<comment type="subcellular location">
    <subcellularLocation>
        <location evidence="1 7">Cell membrane</location>
        <topology evidence="1 7">Multi-pass membrane protein</topology>
    </subcellularLocation>
</comment>
<evidence type="ECO:0000259" key="8">
    <source>
        <dbReference type="Pfam" id="PF09335"/>
    </source>
</evidence>
<name>A0A142B8Q8_9GAMM</name>
<keyword evidence="6 7" id="KW-0472">Membrane</keyword>
<evidence type="ECO:0000256" key="1">
    <source>
        <dbReference type="ARBA" id="ARBA00004651"/>
    </source>
</evidence>
<dbReference type="PANTHER" id="PTHR30353:SF15">
    <property type="entry name" value="INNER MEMBRANE PROTEIN YABI"/>
    <property type="match status" value="1"/>
</dbReference>
<dbReference type="EMBL" id="CP013251">
    <property type="protein sequence ID" value="AMO55134.1"/>
    <property type="molecule type" value="Genomic_DNA"/>
</dbReference>
<accession>A0A142B8Q8</accession>
<dbReference type="PATRIC" id="fig|570277.3.peg.1001"/>
<dbReference type="PANTHER" id="PTHR30353">
    <property type="entry name" value="INNER MEMBRANE PROTEIN DEDA-RELATED"/>
    <property type="match status" value="1"/>
</dbReference>
<feature type="domain" description="VTT" evidence="8">
    <location>
        <begin position="60"/>
        <end position="184"/>
    </location>
</feature>
<feature type="transmembrane region" description="Helical" evidence="7">
    <location>
        <begin position="164"/>
        <end position="181"/>
    </location>
</feature>
<dbReference type="GO" id="GO:0005886">
    <property type="term" value="C:plasma membrane"/>
    <property type="evidence" value="ECO:0007669"/>
    <property type="project" value="UniProtKB-SubCell"/>
</dbReference>
<dbReference type="InterPro" id="IPR032818">
    <property type="entry name" value="DedA-like"/>
</dbReference>
<feature type="transmembrane region" description="Helical" evidence="7">
    <location>
        <begin position="38"/>
        <end position="59"/>
    </location>
</feature>
<feature type="transmembrane region" description="Helical" evidence="7">
    <location>
        <begin position="201"/>
        <end position="220"/>
    </location>
</feature>
<comment type="similarity">
    <text evidence="2 7">Belongs to the DedA family.</text>
</comment>
<dbReference type="AlphaFoldDB" id="A0A142B8Q8"/>
<evidence type="ECO:0000313" key="9">
    <source>
        <dbReference type="EMBL" id="AMO55134.1"/>
    </source>
</evidence>
<keyword evidence="5 7" id="KW-1133">Transmembrane helix</keyword>
<evidence type="ECO:0000256" key="5">
    <source>
        <dbReference type="ARBA" id="ARBA00022989"/>
    </source>
</evidence>
<feature type="transmembrane region" description="Helical" evidence="7">
    <location>
        <begin position="65"/>
        <end position="89"/>
    </location>
</feature>
<evidence type="ECO:0000256" key="2">
    <source>
        <dbReference type="ARBA" id="ARBA00010792"/>
    </source>
</evidence>